<comment type="caution">
    <text evidence="2">The sequence shown here is derived from an EMBL/GenBank/DDBJ whole genome shotgun (WGS) entry which is preliminary data.</text>
</comment>
<proteinExistence type="predicted"/>
<feature type="region of interest" description="Disordered" evidence="1">
    <location>
        <begin position="83"/>
        <end position="125"/>
    </location>
</feature>
<evidence type="ECO:0000313" key="3">
    <source>
        <dbReference type="Proteomes" id="UP001150941"/>
    </source>
</evidence>
<dbReference type="AlphaFoldDB" id="A0A9W9NHE9"/>
<gene>
    <name evidence="2" type="ORF">N7468_009012</name>
</gene>
<feature type="compositionally biased region" description="Basic and acidic residues" evidence="1">
    <location>
        <begin position="86"/>
        <end position="117"/>
    </location>
</feature>
<organism evidence="2 3">
    <name type="scientific">Penicillium chermesinum</name>
    <dbReference type="NCBI Taxonomy" id="63820"/>
    <lineage>
        <taxon>Eukaryota</taxon>
        <taxon>Fungi</taxon>
        <taxon>Dikarya</taxon>
        <taxon>Ascomycota</taxon>
        <taxon>Pezizomycotina</taxon>
        <taxon>Eurotiomycetes</taxon>
        <taxon>Eurotiomycetidae</taxon>
        <taxon>Eurotiales</taxon>
        <taxon>Aspergillaceae</taxon>
        <taxon>Penicillium</taxon>
    </lineage>
</organism>
<protein>
    <submittedName>
        <fullName evidence="2">Uncharacterized protein</fullName>
    </submittedName>
</protein>
<sequence length="125" mass="13924">MFSGTSGITLPGRISTRTFDILTERGRVWKHQSGNAPLRGGGDDLWHVEVILAPWIPSRAHPRLTTTLWRSVHPVVGHLAGWMQHGIEKESPGEKGGEENKGQESRVKVINQRERGPRKANHSPL</sequence>
<evidence type="ECO:0000256" key="1">
    <source>
        <dbReference type="SAM" id="MobiDB-lite"/>
    </source>
</evidence>
<dbReference type="Proteomes" id="UP001150941">
    <property type="component" value="Unassembled WGS sequence"/>
</dbReference>
<evidence type="ECO:0000313" key="2">
    <source>
        <dbReference type="EMBL" id="KAJ5219808.1"/>
    </source>
</evidence>
<dbReference type="GeneID" id="83205611"/>
<dbReference type="RefSeq" id="XP_058326638.1">
    <property type="nucleotide sequence ID" value="XM_058478308.1"/>
</dbReference>
<name>A0A9W9NHE9_9EURO</name>
<reference evidence="2" key="2">
    <citation type="journal article" date="2023" name="IMA Fungus">
        <title>Comparative genomic study of the Penicillium genus elucidates a diverse pangenome and 15 lateral gene transfer events.</title>
        <authorList>
            <person name="Petersen C."/>
            <person name="Sorensen T."/>
            <person name="Nielsen M.R."/>
            <person name="Sondergaard T.E."/>
            <person name="Sorensen J.L."/>
            <person name="Fitzpatrick D.A."/>
            <person name="Frisvad J.C."/>
            <person name="Nielsen K.L."/>
        </authorList>
    </citation>
    <scope>NUCLEOTIDE SEQUENCE</scope>
    <source>
        <strain evidence="2">IBT 19713</strain>
    </source>
</reference>
<dbReference type="EMBL" id="JAPQKS010000007">
    <property type="protein sequence ID" value="KAJ5219808.1"/>
    <property type="molecule type" value="Genomic_DNA"/>
</dbReference>
<accession>A0A9W9NHE9</accession>
<reference evidence="2" key="1">
    <citation type="submission" date="2022-11" db="EMBL/GenBank/DDBJ databases">
        <authorList>
            <person name="Petersen C."/>
        </authorList>
    </citation>
    <scope>NUCLEOTIDE SEQUENCE</scope>
    <source>
        <strain evidence="2">IBT 19713</strain>
    </source>
</reference>
<keyword evidence="3" id="KW-1185">Reference proteome</keyword>